<gene>
    <name evidence="5" type="ordered locus">Dacet_1818</name>
</gene>
<organism evidence="5 6">
    <name type="scientific">Denitrovibrio acetiphilus (strain DSM 12809 / NBRC 114555 / N2460)</name>
    <dbReference type="NCBI Taxonomy" id="522772"/>
    <lineage>
        <taxon>Bacteria</taxon>
        <taxon>Pseudomonadati</taxon>
        <taxon>Deferribacterota</taxon>
        <taxon>Deferribacteres</taxon>
        <taxon>Deferribacterales</taxon>
        <taxon>Geovibrionaceae</taxon>
        <taxon>Denitrovibrio</taxon>
    </lineage>
</organism>
<dbReference type="HOGENOM" id="CLU_083287_27_3_0"/>
<dbReference type="PANTHER" id="PTHR42756:SF1">
    <property type="entry name" value="TRANSCRIPTIONAL REPRESSOR OF EMRAB OPERON"/>
    <property type="match status" value="1"/>
</dbReference>
<dbReference type="PROSITE" id="PS50995">
    <property type="entry name" value="HTH_MARR_2"/>
    <property type="match status" value="1"/>
</dbReference>
<evidence type="ECO:0000256" key="3">
    <source>
        <dbReference type="ARBA" id="ARBA00023163"/>
    </source>
</evidence>
<name>D4H0R9_DENA2</name>
<keyword evidence="1" id="KW-0805">Transcription regulation</keyword>
<dbReference type="InterPro" id="IPR023187">
    <property type="entry name" value="Tscrpt_reg_MarR-type_CS"/>
</dbReference>
<reference evidence="5 6" key="1">
    <citation type="journal article" date="2010" name="Stand. Genomic Sci.">
        <title>Complete genome sequence of Denitrovibrio acetiphilus type strain (N2460).</title>
        <authorList>
            <person name="Kiss H."/>
            <person name="Lang E."/>
            <person name="Lapidus A."/>
            <person name="Copeland A."/>
            <person name="Nolan M."/>
            <person name="Glavina Del Rio T."/>
            <person name="Chen F."/>
            <person name="Lucas S."/>
            <person name="Tice H."/>
            <person name="Cheng J.F."/>
            <person name="Han C."/>
            <person name="Goodwin L."/>
            <person name="Pitluck S."/>
            <person name="Liolios K."/>
            <person name="Pati A."/>
            <person name="Ivanova N."/>
            <person name="Mavromatis K."/>
            <person name="Chen A."/>
            <person name="Palaniappan K."/>
            <person name="Land M."/>
            <person name="Hauser L."/>
            <person name="Chang Y.J."/>
            <person name="Jeffries C.D."/>
            <person name="Detter J.C."/>
            <person name="Brettin T."/>
            <person name="Spring S."/>
            <person name="Rohde M."/>
            <person name="Goker M."/>
            <person name="Woyke T."/>
            <person name="Bristow J."/>
            <person name="Eisen J.A."/>
            <person name="Markowitz V."/>
            <person name="Hugenholtz P."/>
            <person name="Kyrpides N.C."/>
            <person name="Klenk H.P."/>
        </authorList>
    </citation>
    <scope>NUCLEOTIDE SEQUENCE [LARGE SCALE GENOMIC DNA]</scope>
    <source>
        <strain evidence="6">DSM 12809 / NBRC 114555 / N2460</strain>
    </source>
</reference>
<dbReference type="PANTHER" id="PTHR42756">
    <property type="entry name" value="TRANSCRIPTIONAL REGULATOR, MARR"/>
    <property type="match status" value="1"/>
</dbReference>
<dbReference type="SUPFAM" id="SSF46785">
    <property type="entry name" value="Winged helix' DNA-binding domain"/>
    <property type="match status" value="1"/>
</dbReference>
<dbReference type="GO" id="GO:0003677">
    <property type="term" value="F:DNA binding"/>
    <property type="evidence" value="ECO:0007669"/>
    <property type="project" value="UniProtKB-KW"/>
</dbReference>
<dbReference type="AlphaFoldDB" id="D4H0R9"/>
<dbReference type="GO" id="GO:0003700">
    <property type="term" value="F:DNA-binding transcription factor activity"/>
    <property type="evidence" value="ECO:0007669"/>
    <property type="project" value="InterPro"/>
</dbReference>
<evidence type="ECO:0000256" key="1">
    <source>
        <dbReference type="ARBA" id="ARBA00023015"/>
    </source>
</evidence>
<dbReference type="InterPro" id="IPR036388">
    <property type="entry name" value="WH-like_DNA-bd_sf"/>
</dbReference>
<evidence type="ECO:0000313" key="5">
    <source>
        <dbReference type="EMBL" id="ADD68582.1"/>
    </source>
</evidence>
<dbReference type="EMBL" id="CP001968">
    <property type="protein sequence ID" value="ADD68582.1"/>
    <property type="molecule type" value="Genomic_DNA"/>
</dbReference>
<evidence type="ECO:0000313" key="6">
    <source>
        <dbReference type="Proteomes" id="UP000002012"/>
    </source>
</evidence>
<protein>
    <submittedName>
        <fullName evidence="5">Transcriptional regulator, MarR family</fullName>
    </submittedName>
</protein>
<accession>D4H0R9</accession>
<dbReference type="Pfam" id="PF12802">
    <property type="entry name" value="MarR_2"/>
    <property type="match status" value="1"/>
</dbReference>
<dbReference type="PROSITE" id="PS01117">
    <property type="entry name" value="HTH_MARR_1"/>
    <property type="match status" value="1"/>
</dbReference>
<dbReference type="InParanoid" id="D4H0R9"/>
<proteinExistence type="predicted"/>
<dbReference type="Gene3D" id="1.10.10.10">
    <property type="entry name" value="Winged helix-like DNA-binding domain superfamily/Winged helix DNA-binding domain"/>
    <property type="match status" value="1"/>
</dbReference>
<keyword evidence="3" id="KW-0804">Transcription</keyword>
<dbReference type="SMART" id="SM00347">
    <property type="entry name" value="HTH_MARR"/>
    <property type="match status" value="1"/>
</dbReference>
<evidence type="ECO:0000256" key="2">
    <source>
        <dbReference type="ARBA" id="ARBA00023125"/>
    </source>
</evidence>
<sequence>MFLLKQLPEKKLLKKLAKESKDIDPTRAVFSLQFLRTASDALISIDKFFASKGLSHGRFLALMVLGDAGDAGLFPFEIADHMGVSRATASGLIKGLESAGYVASSQSKTDGRMKKILITDTGADFLEALTPEYYSFISRFTGTTEKKILKNFTAVLSDISDNVKNIYQ</sequence>
<dbReference type="FunCoup" id="D4H0R9">
    <property type="interactions" value="150"/>
</dbReference>
<dbReference type="Proteomes" id="UP000002012">
    <property type="component" value="Chromosome"/>
</dbReference>
<dbReference type="STRING" id="522772.Dacet_1818"/>
<feature type="domain" description="HTH marR-type" evidence="4">
    <location>
        <begin position="9"/>
        <end position="168"/>
    </location>
</feature>
<dbReference type="InterPro" id="IPR000835">
    <property type="entry name" value="HTH_MarR-typ"/>
</dbReference>
<dbReference type="PaxDb" id="522772-Dacet_1818"/>
<keyword evidence="6" id="KW-1185">Reference proteome</keyword>
<dbReference type="eggNOG" id="COG1846">
    <property type="taxonomic scope" value="Bacteria"/>
</dbReference>
<evidence type="ECO:0000259" key="4">
    <source>
        <dbReference type="PROSITE" id="PS50995"/>
    </source>
</evidence>
<dbReference type="RefSeq" id="WP_013011092.1">
    <property type="nucleotide sequence ID" value="NC_013943.1"/>
</dbReference>
<dbReference type="KEGG" id="dap:Dacet_1818"/>
<keyword evidence="2" id="KW-0238">DNA-binding</keyword>
<dbReference type="InterPro" id="IPR036390">
    <property type="entry name" value="WH_DNA-bd_sf"/>
</dbReference>